<name>A0ABQ8S2G0_PERAM</name>
<dbReference type="InterPro" id="IPR005199">
    <property type="entry name" value="Glyco_hydro_79"/>
</dbReference>
<dbReference type="PANTHER" id="PTHR46145">
    <property type="entry name" value="HEPARANASE"/>
    <property type="match status" value="1"/>
</dbReference>
<accession>A0ABQ8S2G0</accession>
<dbReference type="EMBL" id="JAJSOF020000037">
    <property type="protein sequence ID" value="KAJ4427950.1"/>
    <property type="molecule type" value="Genomic_DNA"/>
</dbReference>
<dbReference type="Gene3D" id="3.20.20.80">
    <property type="entry name" value="Glycosidases"/>
    <property type="match status" value="1"/>
</dbReference>
<protein>
    <submittedName>
        <fullName evidence="2">Uncharacterized protein</fullName>
    </submittedName>
</protein>
<dbReference type="Proteomes" id="UP001148838">
    <property type="component" value="Unassembled WGS sequence"/>
</dbReference>
<dbReference type="Pfam" id="PF03662">
    <property type="entry name" value="Glyco_hydro_79n"/>
    <property type="match status" value="1"/>
</dbReference>
<dbReference type="InterPro" id="IPR017853">
    <property type="entry name" value="GH"/>
</dbReference>
<proteinExistence type="inferred from homology"/>
<evidence type="ECO:0000313" key="2">
    <source>
        <dbReference type="EMBL" id="KAJ4427950.1"/>
    </source>
</evidence>
<comment type="similarity">
    <text evidence="1">Belongs to the glycosyl hydrolase 79 family.</text>
</comment>
<keyword evidence="3" id="KW-1185">Reference proteome</keyword>
<dbReference type="PANTHER" id="PTHR46145:SF4">
    <property type="entry name" value="HEPARANASE"/>
    <property type="match status" value="1"/>
</dbReference>
<comment type="caution">
    <text evidence="2">The sequence shown here is derived from an EMBL/GenBank/DDBJ whole genome shotgun (WGS) entry which is preliminary data.</text>
</comment>
<organism evidence="2 3">
    <name type="scientific">Periplaneta americana</name>
    <name type="common">American cockroach</name>
    <name type="synonym">Blatta americana</name>
    <dbReference type="NCBI Taxonomy" id="6978"/>
    <lineage>
        <taxon>Eukaryota</taxon>
        <taxon>Metazoa</taxon>
        <taxon>Ecdysozoa</taxon>
        <taxon>Arthropoda</taxon>
        <taxon>Hexapoda</taxon>
        <taxon>Insecta</taxon>
        <taxon>Pterygota</taxon>
        <taxon>Neoptera</taxon>
        <taxon>Polyneoptera</taxon>
        <taxon>Dictyoptera</taxon>
        <taxon>Blattodea</taxon>
        <taxon>Blattoidea</taxon>
        <taxon>Blattidae</taxon>
        <taxon>Blattinae</taxon>
        <taxon>Periplaneta</taxon>
    </lineage>
</organism>
<gene>
    <name evidence="2" type="ORF">ANN_23962</name>
</gene>
<reference evidence="2 3" key="1">
    <citation type="journal article" date="2022" name="Allergy">
        <title>Genome assembly and annotation of Periplaneta americana reveal a comprehensive cockroach allergen profile.</title>
        <authorList>
            <person name="Wang L."/>
            <person name="Xiong Q."/>
            <person name="Saelim N."/>
            <person name="Wang L."/>
            <person name="Nong W."/>
            <person name="Wan A.T."/>
            <person name="Shi M."/>
            <person name="Liu X."/>
            <person name="Cao Q."/>
            <person name="Hui J.H.L."/>
            <person name="Sookrung N."/>
            <person name="Leung T.F."/>
            <person name="Tungtrongchitr A."/>
            <person name="Tsui S.K.W."/>
        </authorList>
    </citation>
    <scope>NUCLEOTIDE SEQUENCE [LARGE SCALE GENOMIC DNA]</scope>
    <source>
        <strain evidence="2">PWHHKU_190912</strain>
    </source>
</reference>
<evidence type="ECO:0000313" key="3">
    <source>
        <dbReference type="Proteomes" id="UP001148838"/>
    </source>
</evidence>
<sequence length="355" mass="40566">MMLVSTVGLVLIFVGLWGLTKQRAYYTHVMINTDCLVHKTDERFLSITIDASKIQDGWVHENIKSGKLLRLATLLAPAYLRVGGTLADRLVFQPYGNYSTMPHASNMSDGGTCSYELKGCVPSNISFFNMSGKFLTTLRESLYTQLTENEKDYDVFQQDGATFQSMARISEIFPENRFVSKNLWPPRSPDLTSCDFYLWRRQSNLHRRGTCVTGADWMALNTFAQSAGLELLFDLNVLLRNQSQWDSSNARQLIEFSDKFGFNVSWQLGNGSKPNSFLHVFGTTVSADQLAQDFMKLSDILWSYPRYRKSLIVGPDVTHPRLQRQAFEVQEKPMRYLRNFLSKASRVISAITWHQ</sequence>
<evidence type="ECO:0000256" key="1">
    <source>
        <dbReference type="ARBA" id="ARBA00009800"/>
    </source>
</evidence>
<dbReference type="SUPFAM" id="SSF51445">
    <property type="entry name" value="(Trans)glycosidases"/>
    <property type="match status" value="1"/>
</dbReference>